<keyword evidence="7 9" id="KW-1133">Transmembrane helix</keyword>
<keyword evidence="8 9" id="KW-0472">Membrane</keyword>
<comment type="catalytic activity">
    <reaction evidence="9">
        <text>Release of signal peptides from bacterial membrane prolipoproteins. Hydrolyzes -Xaa-Yaa-Zaa-|-(S,diacylglyceryl)Cys-, in which Xaa is hydrophobic (preferably Leu), and Yaa (Ala or Ser) and Zaa (Gly or Ala) have small, neutral side chains.</text>
        <dbReference type="EC" id="3.4.23.36"/>
    </reaction>
</comment>
<keyword evidence="4 9" id="KW-0812">Transmembrane</keyword>
<protein>
    <recommendedName>
        <fullName evidence="9">Lipoprotein signal peptidase</fullName>
        <ecNumber evidence="9">3.4.23.36</ecNumber>
    </recommendedName>
    <alternativeName>
        <fullName evidence="9">Prolipoprotein signal peptidase</fullName>
    </alternativeName>
    <alternativeName>
        <fullName evidence="9">Signal peptidase II</fullName>
        <shortName evidence="9">SPase II</shortName>
    </alternativeName>
</protein>
<dbReference type="PANTHER" id="PTHR33695:SF1">
    <property type="entry name" value="LIPOPROTEIN SIGNAL PEPTIDASE"/>
    <property type="match status" value="1"/>
</dbReference>
<dbReference type="UniPathway" id="UPA00665"/>
<feature type="domain" description="Phosphatidic acid phosphatase type 2/haloperoxidase" evidence="10">
    <location>
        <begin position="70"/>
        <end position="182"/>
    </location>
</feature>
<feature type="transmembrane region" description="Helical" evidence="9">
    <location>
        <begin position="168"/>
        <end position="189"/>
    </location>
</feature>
<keyword evidence="11" id="KW-0449">Lipoprotein</keyword>
<feature type="transmembrane region" description="Helical" evidence="9">
    <location>
        <begin position="75"/>
        <end position="93"/>
    </location>
</feature>
<feature type="transmembrane region" description="Helical" evidence="9">
    <location>
        <begin position="145"/>
        <end position="162"/>
    </location>
</feature>
<dbReference type="Gene3D" id="1.20.144.10">
    <property type="entry name" value="Phosphatidic acid phosphatase type 2/haloperoxidase"/>
    <property type="match status" value="1"/>
</dbReference>
<comment type="function">
    <text evidence="9">This protein specifically catalyzes the removal of signal peptides from prolipoproteins.</text>
</comment>
<evidence type="ECO:0000259" key="10">
    <source>
        <dbReference type="SMART" id="SM00014"/>
    </source>
</evidence>
<feature type="transmembrane region" description="Helical" evidence="9">
    <location>
        <begin position="32"/>
        <end position="55"/>
    </location>
</feature>
<dbReference type="PRINTS" id="PR00781">
    <property type="entry name" value="LIPOSIGPTASE"/>
</dbReference>
<dbReference type="InterPro" id="IPR000326">
    <property type="entry name" value="PAP2/HPO"/>
</dbReference>
<dbReference type="NCBIfam" id="TIGR00077">
    <property type="entry name" value="lspA"/>
    <property type="match status" value="1"/>
</dbReference>
<feature type="active site" evidence="9">
    <location>
        <position position="312"/>
    </location>
</feature>
<comment type="caution">
    <text evidence="11">The sequence shown here is derived from an EMBL/GenBank/DDBJ whole genome shotgun (WGS) entry which is preliminary data.</text>
</comment>
<feature type="active site" evidence="9">
    <location>
        <position position="330"/>
    </location>
</feature>
<keyword evidence="6 9" id="KW-0378">Hydrolase</keyword>
<evidence type="ECO:0000256" key="8">
    <source>
        <dbReference type="ARBA" id="ARBA00023136"/>
    </source>
</evidence>
<proteinExistence type="inferred from homology"/>
<evidence type="ECO:0000313" key="11">
    <source>
        <dbReference type="EMBL" id="KFB73501.1"/>
    </source>
</evidence>
<comment type="caution">
    <text evidence="9">Lacks conserved residue(s) required for the propagation of feature annotation.</text>
</comment>
<evidence type="ECO:0000256" key="5">
    <source>
        <dbReference type="ARBA" id="ARBA00022750"/>
    </source>
</evidence>
<feature type="transmembrane region" description="Helical" evidence="9">
    <location>
        <begin position="201"/>
        <end position="221"/>
    </location>
</feature>
<name>A0A080LXS1_9PROT</name>
<accession>A0A080LXS1</accession>
<dbReference type="HAMAP" id="MF_00161">
    <property type="entry name" value="LspA"/>
    <property type="match status" value="1"/>
</dbReference>
<evidence type="ECO:0000256" key="1">
    <source>
        <dbReference type="ARBA" id="ARBA00006139"/>
    </source>
</evidence>
<keyword evidence="5 9" id="KW-0064">Aspartyl protease</keyword>
<keyword evidence="3 9" id="KW-0645">Protease</keyword>
<feature type="transmembrane region" description="Helical" evidence="9">
    <location>
        <begin position="258"/>
        <end position="275"/>
    </location>
</feature>
<dbReference type="EC" id="3.4.23.36" evidence="9"/>
<evidence type="ECO:0000313" key="12">
    <source>
        <dbReference type="Proteomes" id="UP000020077"/>
    </source>
</evidence>
<evidence type="ECO:0000256" key="4">
    <source>
        <dbReference type="ARBA" id="ARBA00022692"/>
    </source>
</evidence>
<dbReference type="Proteomes" id="UP000020077">
    <property type="component" value="Unassembled WGS sequence"/>
</dbReference>
<dbReference type="PANTHER" id="PTHR33695">
    <property type="entry name" value="LIPOPROTEIN SIGNAL PEPTIDASE"/>
    <property type="match status" value="1"/>
</dbReference>
<comment type="pathway">
    <text evidence="9">Protein modification; lipoprotein biosynthesis (signal peptide cleavage).</text>
</comment>
<feature type="transmembrane region" description="Helical" evidence="9">
    <location>
        <begin position="287"/>
        <end position="306"/>
    </location>
</feature>
<evidence type="ECO:0000256" key="2">
    <source>
        <dbReference type="ARBA" id="ARBA00022475"/>
    </source>
</evidence>
<evidence type="ECO:0000256" key="7">
    <source>
        <dbReference type="ARBA" id="ARBA00022989"/>
    </source>
</evidence>
<organism evidence="11 12">
    <name type="scientific">Candidatus Accumulibacter phosphatis</name>
    <dbReference type="NCBI Taxonomy" id="327160"/>
    <lineage>
        <taxon>Bacteria</taxon>
        <taxon>Pseudomonadati</taxon>
        <taxon>Pseudomonadota</taxon>
        <taxon>Betaproteobacteria</taxon>
        <taxon>Candidatus Accumulibacter</taxon>
    </lineage>
</organism>
<evidence type="ECO:0000256" key="6">
    <source>
        <dbReference type="ARBA" id="ARBA00022801"/>
    </source>
</evidence>
<dbReference type="SMART" id="SM00014">
    <property type="entry name" value="acidPPc"/>
    <property type="match status" value="1"/>
</dbReference>
<dbReference type="EMBL" id="JDVG02000213">
    <property type="protein sequence ID" value="KFB73501.1"/>
    <property type="molecule type" value="Genomic_DNA"/>
</dbReference>
<dbReference type="Pfam" id="PF01569">
    <property type="entry name" value="PAP2"/>
    <property type="match status" value="1"/>
</dbReference>
<evidence type="ECO:0000256" key="3">
    <source>
        <dbReference type="ARBA" id="ARBA00022670"/>
    </source>
</evidence>
<feature type="transmembrane region" description="Helical" evidence="9">
    <location>
        <begin position="326"/>
        <end position="346"/>
    </location>
</feature>
<dbReference type="Pfam" id="PF01252">
    <property type="entry name" value="Peptidase_A8"/>
    <property type="match status" value="1"/>
</dbReference>
<dbReference type="SUPFAM" id="SSF48317">
    <property type="entry name" value="Acid phosphatase/Vanadium-dependent haloperoxidase"/>
    <property type="match status" value="1"/>
</dbReference>
<evidence type="ECO:0000256" key="9">
    <source>
        <dbReference type="HAMAP-Rule" id="MF_00161"/>
    </source>
</evidence>
<dbReference type="InterPro" id="IPR036938">
    <property type="entry name" value="PAP2/HPO_sf"/>
</dbReference>
<reference evidence="11 12" key="1">
    <citation type="submission" date="2014-02" db="EMBL/GenBank/DDBJ databases">
        <title>Expanding our view of genomic diversity in Candidatus Accumulibacter clades.</title>
        <authorList>
            <person name="Skennerton C.T."/>
            <person name="Barr J.J."/>
            <person name="Slater F.R."/>
            <person name="Bond P.L."/>
            <person name="Tyson G.W."/>
        </authorList>
    </citation>
    <scope>NUCLEOTIDE SEQUENCE [LARGE SCALE GENOMIC DNA]</scope>
    <source>
        <strain evidence="12">BA-91</strain>
    </source>
</reference>
<comment type="similarity">
    <text evidence="1 9">Belongs to the peptidase A8 family.</text>
</comment>
<comment type="subcellular location">
    <subcellularLocation>
        <location evidence="9">Cell membrane</location>
        <topology evidence="9">Multi-pass membrane protein</topology>
    </subcellularLocation>
</comment>
<sequence length="357" mass="39186">MSWKFVLYDWGGLNVALFRAINAGTPEAFAPLAWFFSLIGNFWTAPLMILGLWWWSKFATDPARAHAVRLRLTGFGMAFLLALLAATLLKLWLDFPRPPVVLGDMVRVIGEIERHNSLPSGHATYSALVVGALWPLVGRRGRIGLMLYAGLVGWSRIAAGMHFPADVLAGWCLGLICTVLAKWLISLAAPAWQTARHTSTLAWYAVAACAVIGDQLAKFAITRAFAYGEQVEVTPFFNLVHVLNPGAAFSFLASAGDWQRYFFIALGLAVSAWLARILQQRLPRLEALGYSLILGGALGNIADRVLRGQVVDFLDFHWRVLHWPAFNLADVAISTGAICLIVAALVHRDRATVRLPA</sequence>
<dbReference type="AlphaFoldDB" id="A0A080LXS1"/>
<dbReference type="CDD" id="cd01610">
    <property type="entry name" value="PAP2_like"/>
    <property type="match status" value="1"/>
</dbReference>
<gene>
    <name evidence="9 11" type="primary">lspA</name>
    <name evidence="11" type="ORF">AW09_001237</name>
</gene>
<dbReference type="InterPro" id="IPR001872">
    <property type="entry name" value="Peptidase_A8"/>
</dbReference>
<keyword evidence="2 9" id="KW-1003">Cell membrane</keyword>
<dbReference type="GO" id="GO:0006508">
    <property type="term" value="P:proteolysis"/>
    <property type="evidence" value="ECO:0007669"/>
    <property type="project" value="UniProtKB-KW"/>
</dbReference>
<dbReference type="GO" id="GO:0004190">
    <property type="term" value="F:aspartic-type endopeptidase activity"/>
    <property type="evidence" value="ECO:0007669"/>
    <property type="project" value="UniProtKB-UniRule"/>
</dbReference>
<dbReference type="GO" id="GO:0005886">
    <property type="term" value="C:plasma membrane"/>
    <property type="evidence" value="ECO:0007669"/>
    <property type="project" value="UniProtKB-SubCell"/>
</dbReference>